<dbReference type="AlphaFoldDB" id="X0ZSQ7"/>
<dbReference type="EMBL" id="BART01001681">
    <property type="protein sequence ID" value="GAG72349.1"/>
    <property type="molecule type" value="Genomic_DNA"/>
</dbReference>
<proteinExistence type="predicted"/>
<comment type="caution">
    <text evidence="1">The sequence shown here is derived from an EMBL/GenBank/DDBJ whole genome shotgun (WGS) entry which is preliminary data.</text>
</comment>
<feature type="non-terminal residue" evidence="1">
    <location>
        <position position="1"/>
    </location>
</feature>
<sequence length="66" mass="7660">ILRWLKVVLKRSKKTVFSGFFGEPILISSTTPLEAKVREREPMKNELILGWTQGIEEETDVPIYKL</sequence>
<evidence type="ECO:0000313" key="1">
    <source>
        <dbReference type="EMBL" id="GAG72349.1"/>
    </source>
</evidence>
<reference evidence="1" key="1">
    <citation type="journal article" date="2014" name="Front. Microbiol.">
        <title>High frequency of phylogenetically diverse reductive dehalogenase-homologous genes in deep subseafloor sedimentary metagenomes.</title>
        <authorList>
            <person name="Kawai M."/>
            <person name="Futagami T."/>
            <person name="Toyoda A."/>
            <person name="Takaki Y."/>
            <person name="Nishi S."/>
            <person name="Hori S."/>
            <person name="Arai W."/>
            <person name="Tsubouchi T."/>
            <person name="Morono Y."/>
            <person name="Uchiyama I."/>
            <person name="Ito T."/>
            <person name="Fujiyama A."/>
            <person name="Inagaki F."/>
            <person name="Takami H."/>
        </authorList>
    </citation>
    <scope>NUCLEOTIDE SEQUENCE</scope>
    <source>
        <strain evidence="1">Expedition CK06-06</strain>
    </source>
</reference>
<accession>X0ZSQ7</accession>
<protein>
    <submittedName>
        <fullName evidence="1">Uncharacterized protein</fullName>
    </submittedName>
</protein>
<gene>
    <name evidence="1" type="ORF">S01H4_05703</name>
</gene>
<organism evidence="1">
    <name type="scientific">marine sediment metagenome</name>
    <dbReference type="NCBI Taxonomy" id="412755"/>
    <lineage>
        <taxon>unclassified sequences</taxon>
        <taxon>metagenomes</taxon>
        <taxon>ecological metagenomes</taxon>
    </lineage>
</organism>
<name>X0ZSQ7_9ZZZZ</name>